<comment type="caution">
    <text evidence="1">The sequence shown here is derived from an EMBL/GenBank/DDBJ whole genome shotgun (WGS) entry which is preliminary data.</text>
</comment>
<dbReference type="RefSeq" id="WP_264427202.1">
    <property type="nucleotide sequence ID" value="NZ_JAOSHO010000057.1"/>
</dbReference>
<sequence>MTTYDQKIIPRKVWWGLEAKSYIEIAQELPSSDESLRKWIAIYAVYHLNFDNRFPWHRYYEFLENAKGSRYVAIEFTIPKSTLEINDGIDTSNVTIIYSQTMDTEEEINVFLTSKGVDPQLFTPPWTCDYPLD</sequence>
<name>A0ABT3F551_9PSED</name>
<dbReference type="EMBL" id="JAOSHO010000057">
    <property type="protein sequence ID" value="MCW1244188.1"/>
    <property type="molecule type" value="Genomic_DNA"/>
</dbReference>
<keyword evidence="2" id="KW-1185">Reference proteome</keyword>
<evidence type="ECO:0000313" key="2">
    <source>
        <dbReference type="Proteomes" id="UP001061999"/>
    </source>
</evidence>
<evidence type="ECO:0000313" key="1">
    <source>
        <dbReference type="EMBL" id="MCW1244188.1"/>
    </source>
</evidence>
<protein>
    <submittedName>
        <fullName evidence="1">Uncharacterized protein</fullName>
    </submittedName>
</protein>
<proteinExistence type="predicted"/>
<dbReference type="Proteomes" id="UP001061999">
    <property type="component" value="Unassembled WGS sequence"/>
</dbReference>
<organism evidence="1 2">
    <name type="scientific">Pseudomonas agronomica</name>
    <dbReference type="NCBI Taxonomy" id="2979328"/>
    <lineage>
        <taxon>Bacteria</taxon>
        <taxon>Pseudomonadati</taxon>
        <taxon>Pseudomonadota</taxon>
        <taxon>Gammaproteobacteria</taxon>
        <taxon>Pseudomonadales</taxon>
        <taxon>Pseudomonadaceae</taxon>
        <taxon>Pseudomonas</taxon>
    </lineage>
</organism>
<accession>A0ABT3F551</accession>
<reference evidence="1" key="1">
    <citation type="submission" date="2022-07" db="EMBL/GenBank/DDBJ databases">
        <title>Pseudomonas agronomica sp. nov.: a novel bacterium with biotechnological application in the synthesis of biofertilizers from valorized agricultural residues.</title>
        <authorList>
            <person name="Robas M."/>
            <person name="Fernandez V.M."/>
            <person name="Luna L."/>
            <person name="Provanza A."/>
            <person name="Jimenez P.A."/>
        </authorList>
    </citation>
    <scope>NUCLEOTIDE SEQUENCE</scope>
    <source>
        <strain evidence="1">SAICEU22T</strain>
    </source>
</reference>
<gene>
    <name evidence="1" type="ORF">OC610_07210</name>
</gene>